<feature type="compositionally biased region" description="Polar residues" evidence="1">
    <location>
        <begin position="694"/>
        <end position="705"/>
    </location>
</feature>
<feature type="region of interest" description="Disordered" evidence="1">
    <location>
        <begin position="2197"/>
        <end position="2298"/>
    </location>
</feature>
<feature type="compositionally biased region" description="Polar residues" evidence="1">
    <location>
        <begin position="2033"/>
        <end position="2045"/>
    </location>
</feature>
<feature type="compositionally biased region" description="Polar residues" evidence="1">
    <location>
        <begin position="2336"/>
        <end position="2350"/>
    </location>
</feature>
<feature type="compositionally biased region" description="Polar residues" evidence="1">
    <location>
        <begin position="2832"/>
        <end position="2858"/>
    </location>
</feature>
<feature type="compositionally biased region" description="Basic and acidic residues" evidence="1">
    <location>
        <begin position="1239"/>
        <end position="1249"/>
    </location>
</feature>
<feature type="compositionally biased region" description="Basic and acidic residues" evidence="1">
    <location>
        <begin position="805"/>
        <end position="815"/>
    </location>
</feature>
<feature type="region of interest" description="Disordered" evidence="1">
    <location>
        <begin position="3459"/>
        <end position="3531"/>
    </location>
</feature>
<feature type="compositionally biased region" description="Basic and acidic residues" evidence="1">
    <location>
        <begin position="2001"/>
        <end position="2011"/>
    </location>
</feature>
<feature type="region of interest" description="Disordered" evidence="1">
    <location>
        <begin position="523"/>
        <end position="586"/>
    </location>
</feature>
<feature type="region of interest" description="Disordered" evidence="1">
    <location>
        <begin position="3220"/>
        <end position="3306"/>
    </location>
</feature>
<feature type="compositionally biased region" description="Polar residues" evidence="1">
    <location>
        <begin position="422"/>
        <end position="448"/>
    </location>
</feature>
<feature type="compositionally biased region" description="Polar residues" evidence="1">
    <location>
        <begin position="2647"/>
        <end position="2658"/>
    </location>
</feature>
<feature type="compositionally biased region" description="Basic and acidic residues" evidence="1">
    <location>
        <begin position="377"/>
        <end position="387"/>
    </location>
</feature>
<feature type="compositionally biased region" description="Polar residues" evidence="1">
    <location>
        <begin position="2356"/>
        <end position="2408"/>
    </location>
</feature>
<feature type="compositionally biased region" description="Polar residues" evidence="1">
    <location>
        <begin position="3685"/>
        <end position="3706"/>
    </location>
</feature>
<feature type="compositionally biased region" description="Polar residues" evidence="1">
    <location>
        <begin position="3406"/>
        <end position="3420"/>
    </location>
</feature>
<feature type="compositionally biased region" description="Basic and acidic residues" evidence="1">
    <location>
        <begin position="980"/>
        <end position="992"/>
    </location>
</feature>
<feature type="compositionally biased region" description="Polar residues" evidence="1">
    <location>
        <begin position="3479"/>
        <end position="3531"/>
    </location>
</feature>
<feature type="compositionally biased region" description="Polar residues" evidence="1">
    <location>
        <begin position="2966"/>
        <end position="2984"/>
    </location>
</feature>
<feature type="compositionally biased region" description="Low complexity" evidence="1">
    <location>
        <begin position="293"/>
        <end position="307"/>
    </location>
</feature>
<feature type="compositionally biased region" description="Polar residues" evidence="1">
    <location>
        <begin position="3770"/>
        <end position="3781"/>
    </location>
</feature>
<feature type="compositionally biased region" description="Polar residues" evidence="1">
    <location>
        <begin position="2226"/>
        <end position="2274"/>
    </location>
</feature>
<feature type="compositionally biased region" description="Polar residues" evidence="1">
    <location>
        <begin position="114"/>
        <end position="125"/>
    </location>
</feature>
<feature type="compositionally biased region" description="Basic and acidic residues" evidence="1">
    <location>
        <begin position="859"/>
        <end position="875"/>
    </location>
</feature>
<feature type="region of interest" description="Disordered" evidence="1">
    <location>
        <begin position="58"/>
        <end position="140"/>
    </location>
</feature>
<dbReference type="RefSeq" id="XP_012936429.2">
    <property type="nucleotide sequence ID" value="XM_013080975.2"/>
</dbReference>
<feature type="compositionally biased region" description="Polar residues" evidence="1">
    <location>
        <begin position="3112"/>
        <end position="3123"/>
    </location>
</feature>
<feature type="compositionally biased region" description="Polar residues" evidence="1">
    <location>
        <begin position="3843"/>
        <end position="3869"/>
    </location>
</feature>
<feature type="compositionally biased region" description="Polar residues" evidence="1">
    <location>
        <begin position="3175"/>
        <end position="3200"/>
    </location>
</feature>
<feature type="compositionally biased region" description="Polar residues" evidence="1">
    <location>
        <begin position="3881"/>
        <end position="3907"/>
    </location>
</feature>
<feature type="compositionally biased region" description="Low complexity" evidence="1">
    <location>
        <begin position="3707"/>
        <end position="3730"/>
    </location>
</feature>
<accession>A0ABM0ZXB5</accession>
<feature type="compositionally biased region" description="Polar residues" evidence="1">
    <location>
        <begin position="1194"/>
        <end position="1212"/>
    </location>
</feature>
<feature type="region of interest" description="Disordered" evidence="1">
    <location>
        <begin position="859"/>
        <end position="999"/>
    </location>
</feature>
<feature type="compositionally biased region" description="Basic and acidic residues" evidence="1">
    <location>
        <begin position="4213"/>
        <end position="4225"/>
    </location>
</feature>
<feature type="compositionally biased region" description="Basic and acidic residues" evidence="1">
    <location>
        <begin position="23"/>
        <end position="34"/>
    </location>
</feature>
<feature type="compositionally biased region" description="Basic and acidic residues" evidence="1">
    <location>
        <begin position="3146"/>
        <end position="3155"/>
    </location>
</feature>
<feature type="region of interest" description="Disordered" evidence="1">
    <location>
        <begin position="2949"/>
        <end position="3083"/>
    </location>
</feature>
<feature type="compositionally biased region" description="Polar residues" evidence="1">
    <location>
        <begin position="3054"/>
        <end position="3083"/>
    </location>
</feature>
<feature type="compositionally biased region" description="Polar residues" evidence="1">
    <location>
        <begin position="3349"/>
        <end position="3397"/>
    </location>
</feature>
<feature type="compositionally biased region" description="Basic and acidic residues" evidence="1">
    <location>
        <begin position="1971"/>
        <end position="1988"/>
    </location>
</feature>
<feature type="region of interest" description="Disordered" evidence="1">
    <location>
        <begin position="678"/>
        <end position="842"/>
    </location>
</feature>
<feature type="non-terminal residue" evidence="3">
    <location>
        <position position="1"/>
    </location>
</feature>
<feature type="compositionally biased region" description="Polar residues" evidence="1">
    <location>
        <begin position="3788"/>
        <end position="3836"/>
    </location>
</feature>
<feature type="compositionally biased region" description="Low complexity" evidence="1">
    <location>
        <begin position="2576"/>
        <end position="2607"/>
    </location>
</feature>
<feature type="compositionally biased region" description="Basic and acidic residues" evidence="1">
    <location>
        <begin position="1620"/>
        <end position="1635"/>
    </location>
</feature>
<organism evidence="2 3">
    <name type="scientific">Aplysia californica</name>
    <name type="common">California sea hare</name>
    <dbReference type="NCBI Taxonomy" id="6500"/>
    <lineage>
        <taxon>Eukaryota</taxon>
        <taxon>Metazoa</taxon>
        <taxon>Spiralia</taxon>
        <taxon>Lophotrochozoa</taxon>
        <taxon>Mollusca</taxon>
        <taxon>Gastropoda</taxon>
        <taxon>Heterobranchia</taxon>
        <taxon>Euthyneura</taxon>
        <taxon>Tectipleura</taxon>
        <taxon>Aplysiida</taxon>
        <taxon>Aplysioidea</taxon>
        <taxon>Aplysiidae</taxon>
        <taxon>Aplysia</taxon>
    </lineage>
</organism>
<feature type="compositionally biased region" description="Polar residues" evidence="1">
    <location>
        <begin position="827"/>
        <end position="842"/>
    </location>
</feature>
<feature type="compositionally biased region" description="Polar residues" evidence="1">
    <location>
        <begin position="2617"/>
        <end position="2633"/>
    </location>
</feature>
<feature type="compositionally biased region" description="Polar residues" evidence="1">
    <location>
        <begin position="1407"/>
        <end position="1424"/>
    </location>
</feature>
<feature type="compositionally biased region" description="Basic and acidic residues" evidence="1">
    <location>
        <begin position="768"/>
        <end position="782"/>
    </location>
</feature>
<feature type="compositionally biased region" description="Polar residues" evidence="1">
    <location>
        <begin position="3233"/>
        <end position="3255"/>
    </location>
</feature>
<feature type="compositionally biased region" description="Basic and acidic residues" evidence="1">
    <location>
        <begin position="1260"/>
        <end position="1278"/>
    </location>
</feature>
<feature type="region of interest" description="Disordered" evidence="1">
    <location>
        <begin position="1101"/>
        <end position="1347"/>
    </location>
</feature>
<feature type="compositionally biased region" description="Basic and acidic residues" evidence="1">
    <location>
        <begin position="4129"/>
        <end position="4139"/>
    </location>
</feature>
<feature type="region of interest" description="Disordered" evidence="1">
    <location>
        <begin position="1402"/>
        <end position="1424"/>
    </location>
</feature>
<feature type="region of interest" description="Disordered" evidence="1">
    <location>
        <begin position="3320"/>
        <end position="3421"/>
    </location>
</feature>
<feature type="compositionally biased region" description="Low complexity" evidence="1">
    <location>
        <begin position="3326"/>
        <end position="3336"/>
    </location>
</feature>
<feature type="compositionally biased region" description="Low complexity" evidence="1">
    <location>
        <begin position="2203"/>
        <end position="2213"/>
    </location>
</feature>
<name>A0ABM0ZXB5_APLCA</name>
<feature type="compositionally biased region" description="Basic and acidic residues" evidence="1">
    <location>
        <begin position="1808"/>
        <end position="1828"/>
    </location>
</feature>
<feature type="compositionally biased region" description="Basic and acidic residues" evidence="1">
    <location>
        <begin position="3043"/>
        <end position="3053"/>
    </location>
</feature>
<feature type="region of interest" description="Disordered" evidence="1">
    <location>
        <begin position="1967"/>
        <end position="2077"/>
    </location>
</feature>
<feature type="compositionally biased region" description="Polar residues" evidence="1">
    <location>
        <begin position="944"/>
        <end position="965"/>
    </location>
</feature>
<feature type="compositionally biased region" description="Basic and acidic residues" evidence="1">
    <location>
        <begin position="1213"/>
        <end position="1222"/>
    </location>
</feature>
<sequence length="4554" mass="496395">WTKQSIHEVIPASDQAVTSLERTNPDTDELKPASDRAVTSSVWTKQSIHEVIPASDQAVTSLERTNPDTDELIPASDRAVTSSVLTEQDAHGVKPASDRALTSSEASISGVDASESNTRETQNPPSGGGGDGTVSSSTTSATLATVNSSTTSATLASVSSSATLATSASVSSSATLATVSSSSTLATVSSSSTLATVSSSATLATVSSSATLATVSSSATLATVSSSATLATVSSSATLATVSSSSTLATVSSESLPRDDHPAPPTHQNTTTVSPTIAQRLHLLSSHVSRGKSTVMSSDQTTTTATSAQEPSHEKVVPATQTDRPEAPAVEAYQNGGHTSVDRLPEEKFTRGDQNKTLPTPSRGVTDPPSTLAGRDYVTKSRDDQTRLKPTPSPRVTERGRRQKPETYHVIVPEVVDPDTGQGHSTSRTFPQTSGGAATPAVTSSAWTKQDAHEGKQASDQAVTSSVWTKQSIHEVIPASDQAVTSSVWTKQDAHELKPASDRAVTSSVWTKQSIHEVIPASDQAVTSLERTNPDTDELIPASDRALTSSEASISGVDASESNTRETQNPPSGGGGDGTVSSSTTSATLATVNSSTTSATLATSASVSSSATLATVSSSSTLATVSSSSTLATVSSSSTLATVSSSATLATVSSSATLATVSSSATLATVSSSSTLATVSSESLPRDDHPAPPTHQNTTTVSPTIAQRPHLLSSHVSRGKSTVMSSDQTTTTATSAQEPSHEKVVPATQTDRPEAPAVEAYQNGGHTSVDRLPEEKFTRGDQNKTLPTPSRGVTDPPSTLAGRDYVTKSRDDQTRLKPTPSPRVTERVTTQSKHQKTETTLSQTKRKTFGHLDFSEFSEDKKDVTSKGHNEDVRFTKTTNRMSSDSSRSSLFRTTPTLSDRKPFSFATPKQFPSAPPRGSTTSSSLSDHHDVEVSGRYYEGSTAAPNTNSDYFEQKTTAPNTSSDYFKEKANTLSQTKGKTVDHSEFSEGKNDVTLMGQDETAKLTTTNRMSTLSSQEEIPLDESTLSSQKEIPLDESTLSSQKEIPLGESTLSSQKEIPLDESTLSSQKEIPLGESTLSSQKEIPLDESTLSSQKEIPLDESTLSSQKEIPLDESTLYSQKEIPLDESTLSSHKEIPLDESTLSSQKEIPLDESTLSSQKEIPLDESTLSSQLEIPLDESTLSSQKEIPLDESTLSSQEKIPLGESTQSSETDGKDMHLDKSTQSFEPFQKNTPLEDSTSRKYEKDIPLNESFQSVETYQKDTALKVSTPKEQKDIPLEASTGSSGTHQKHIPLEASTGSSGTHQKHIPLEASTGSSGTHQKHIPLEASTGSSGTHQKHIPLDESTLSLETYHNDISMGKSTSETYHSDIPLVESAYSSQKDLPLDESTLSIEAYHKNIPLEESTSETNQKSIPFDESTYSSQKDIPMDESIQTAQKDIPLEQSTLAFETYQKNILKDESTSKTYQKEISTKESISETSQKEISLDLSTQSSQNNILLEKSSLSLGTYQKNIPLDESTSKTYQKNIPSDESTSETYQKNIPLDESTSETYQKNIPLDESTSETYQKNKPWDESTSETYQKNIPLEESTLSSQKDIPMGESISKTHQKDKTVEESTSGTHQKDKSLEESTSETHQKVNTLEESTAETHQKDRHLEESSSESHQKNIPLEEATLSSQNDIPMGESISETHQKVNTLEESTAETHQKVNTLKESTAETHQKVNTLEESTAETHQKVNTLEESTAETHQKVNTLEESTADTHQKDNTSEEPTQSPQTSTPTWRTPHDVHKSLSSPAVSVHESVLSSGVRPYARDDGTNHVTSEETSQRLETKPTSLTTALMPDGGETQRSPQSLGVRRTTQRAQGESIHWRGTDVNTQATRTSEFLEESIHSRGANIRTQTPKTSEFLEESIHSTGETTQATRTSKFLEESIHARGIDTTTKVTKLETSSESPEIKTTAAAKQNHTVVESYRLSSERETPRKISEKEDTPKETSTLSVKSTTMTHEKGRLKEVLARVLGTGTSTRDTQDKDDVRDTTATSRPTVTLTSSEEDKSVISTKQTESIPQTEVTRLPSSSSNVLRHSEVIEPYLNKRNKTTEDLSEILTSSEEDSPASFTKQTESIPQTEVTGPPSSKNTQRHSEVIEPYLNKRNKTTKDISDRRTTPKPSSRADILEDESTTTSVTEVSTKSSLVALLLGRHKEHQQNPTHSSNTTTMPPSSPQPKRFHEPNTISVPTSSTQSRDITQTLLLNKSSQTTQLGTISSSPLMTQPSQTSRLTRGQDRNDFTAISSSDRTHSQSTDPIRLHLTTERSRMSEPRKPHKSFLVQRFDQIWETPESYVPSQTDQVVGSSSESARTETMPMSTQTTDPNRSTQTTHTDASIQTTIPGTSIQTTNPSTSIQTTNPSTSIQTTNTDTSIYTHFTTTIKTPKTIRSENAPTTYPDHLIDDTEKPMLTKGLDGILSTSGDGEFTPFSIQKVSVSSGELRKPITSTKTNKHAHLIDTYMDVQTVEGSESNLISETDTSGPSSAPHASSLPGEPDMSSIDAKLDTLSPTTQLYTLSQTTQKDTLSQTTQKDTLSQTTQKDTPSQSTQQDTLSQTTQPDTPSQTTQPDKLKTPSEFAKSSPTPHPASFTQTRGSDNRPLTAEKDKSVTSSNLQESSNPHTERTKSSSSTNLQESTIPQTEVTRSPSSNVQEPTIPLTNETKSSSSNLQEPSNPRTERTRSPSSISNQIKPTIPQTKRTKSLSSNQQEPSIPPTEETTSSSSNQKKSTISQTEETKSLSSSNLQEPKIPQTERTRSLSSNLQKSTIPQKKRTGSLSSSNLQEPTIPLTERTKYPSSNQQEPTIPQAERTSSPSSTNVQGRSDIIQPFLDNSAPEDVPSSHTRKTNTFTTDTNSQPAMVATRKKSMNEATVSNTKETAQVLEKVRHSNNIAALSTPHSLVTFSALSDTLTGSQQSVGTHSRRSELGVENNTVKLDTPAPQSTSTSKHFAVSEGTARSALTKPTQIRPKSRLEGRQSQTGNPPPSVYYSGQEDVTYETPPPAQTTRTREVLEESIHSKGTYTPIQMTKLGKSSESPETKTTAAAKQNHTVVESYRLSSERETPRKIFEKEDTPKETSTLSVKSTTMTHEKGRLKEVLARVLGTGTSTRDTQDKDDVRDTTATSRPTVTLTSSEEDKSVISTKQTESIPQTEVTRLPSSSSNVLRHSEVIEPYLNKRNKTTEDLSEILTSSEEDSPASFTKQTESIPQTEVTGPPSSKNTQRHSEVIEPYLNKRYKTTKDISERRTTPKPSSRADILEDESTTTSVTEVSTKSSLVALLLGRHKEHQQNPTHSSNTTTMPPSSPQPKRFHEPNTISVPTSSTQSRDITQTLLLNKSSQTTQLGTISSSPLMTQPSQTSRLTRGQDRNDFTAISSSDRTHSQSTDPIRLHLTTERSRMSEPRKPHKSFLVQRFDQIWETPESYVPSQTDQVVGSSSESARTETMPMSTQTTDPNRSTQTTHTDASIQTTIPGTSIQTTNPSTSIQTTNPSTSIQTTNTDTSIYTHFTTTIKTPKTIRSENAPTTYPDHLIDDTEKPMLTKGLDGILSTSGDGEFTPFSIQKVSVSSGELRKPITSTKTNKHAHLIDTYMDVQTVEGSESNLISETDTSGPSSAPHASSLPGEPDMSSIDAKLDTLSPTTQLYTLSQTTQKDTLSQTTQKDTLSQTTQKDTLSQTTQKDTPSQTTQPDTPSQTTQPDKLKTPSEFAKSSPTPHPASFTQTRGSDNRPLTAEKDKSVTSSNLQESSNPHTERTKSSSSTNLQESTIPQTEVTRSPSSNVQEPTIPLTNETKSSSSNLQEPSNPRTERTRSPSSISNQIKPTIPQTKRTKSLSSNLQEPKIPQTERTRFLSSNLLKSTIPQKKRTGSLSSSNLQEPTIPLTERTKYPSSNQQEPTIPQAERTSSPSSTNVQGRSDIIQPFLDNSAPEDVPSSHTRKTNTFTTDTNSQPAMVATRKKSMNEATVSNTKETAQVLEKVRHSNNIAALSTPHSLVTFSALSDTLTGSQQSVGTHSRRSELGVENNTVKLDTPAPQSTSTSKHFAVSEGTARSALTKPTQIRPKSRLEGRQSQTGNPPPSVYYSGQEDVTYETPPPAQTTRTREVLEESIHSKGTYTPIQMTKLGKSSESEETKTTAAAKQNHTVVESYRLSSERETPRKISTQDKELDTGCVTSPPETPAQPSTEDKRHLKGREDTPVVMATPSSNPTITRTTITKNDVDESFTSSNSRTTTPTTTTLMMKVLSTGDPTSDPGRRVALCPGCLQPVIDRITHQLWVLTKTAYKHHLSFLEVVAELTRLRRELERYVMTSLRETIRREVEREVRRVMSLQLEQTGRKFRKRRSVVDMAQKVMKNNVELLYGNKEPTLTTKLQSVSAVIDSKRRLKREGTREEIVPRSTSPTQSEDFYDADFGNIFGESFPDTIDPTSPTMKKFVSELGAKSEIMTNKIDPSSTCVLCRPKIDKILAKLLLLAEVAHKHNLSFREVVAELTALRRDLRSNVERSMVEVVRQEVIQQVREAVRRRMSV</sequence>
<dbReference type="Proteomes" id="UP000694888">
    <property type="component" value="Unplaced"/>
</dbReference>
<feature type="compositionally biased region" description="Polar residues" evidence="1">
    <location>
        <begin position="2795"/>
        <end position="2821"/>
    </location>
</feature>
<feature type="compositionally biased region" description="Polar residues" evidence="1">
    <location>
        <begin position="2720"/>
        <end position="2745"/>
    </location>
</feature>
<feature type="compositionally biased region" description="Basic and acidic residues" evidence="1">
    <location>
        <begin position="1645"/>
        <end position="1663"/>
    </location>
</feature>
<feature type="compositionally biased region" description="Polar residues" evidence="1">
    <location>
        <begin position="2283"/>
        <end position="2297"/>
    </location>
</feature>
<feature type="compositionally biased region" description="Low complexity" evidence="1">
    <location>
        <begin position="1766"/>
        <end position="1778"/>
    </location>
</feature>
<feature type="region of interest" description="Disordered" evidence="1">
    <location>
        <begin position="1"/>
        <end position="38"/>
    </location>
</feature>
<feature type="region of interest" description="Disordered" evidence="1">
    <location>
        <begin position="3138"/>
        <end position="3200"/>
    </location>
</feature>
<feature type="compositionally biased region" description="Polar residues" evidence="1">
    <location>
        <begin position="1989"/>
        <end position="2000"/>
    </location>
</feature>
<feature type="region of interest" description="Disordered" evidence="1">
    <location>
        <begin position="287"/>
        <end position="403"/>
    </location>
</feature>
<feature type="compositionally biased region" description="Polar residues" evidence="1">
    <location>
        <begin position="2052"/>
        <end position="2077"/>
    </location>
</feature>
<feature type="region of interest" description="Disordered" evidence="1">
    <location>
        <begin position="1011"/>
        <end position="1041"/>
    </location>
</feature>
<feature type="compositionally biased region" description="Polar residues" evidence="1">
    <location>
        <begin position="1520"/>
        <end position="1539"/>
    </location>
</feature>
<feature type="region of interest" description="Disordered" evidence="1">
    <location>
        <begin position="416"/>
        <end position="463"/>
    </location>
</feature>
<feature type="compositionally biased region" description="Polar residues" evidence="1">
    <location>
        <begin position="3156"/>
        <end position="3168"/>
    </location>
</feature>
<feature type="compositionally biased region" description="Low complexity" evidence="1">
    <location>
        <begin position="721"/>
        <end position="735"/>
    </location>
</feature>
<feature type="compositionally biased region" description="Polar residues" evidence="1">
    <location>
        <begin position="3632"/>
        <end position="3650"/>
    </location>
</feature>
<feature type="region of interest" description="Disordered" evidence="1">
    <location>
        <begin position="1517"/>
        <end position="1863"/>
    </location>
</feature>
<dbReference type="GeneID" id="106011413"/>
<feature type="compositionally biased region" description="Basic and acidic residues" evidence="1">
    <location>
        <begin position="2023"/>
        <end position="2032"/>
    </location>
</feature>
<feature type="region of interest" description="Disordered" evidence="1">
    <location>
        <begin position="244"/>
        <end position="273"/>
    </location>
</feature>
<feature type="compositionally biased region" description="Polar residues" evidence="1">
    <location>
        <begin position="2509"/>
        <end position="2527"/>
    </location>
</feature>
<protein>
    <submittedName>
        <fullName evidence="3">Serine-rich adhesin for platelets</fullName>
    </submittedName>
</protein>
<gene>
    <name evidence="3" type="primary">LOC106011413</name>
</gene>
<evidence type="ECO:0000313" key="3">
    <source>
        <dbReference type="RefSeq" id="XP_012936429.2"/>
    </source>
</evidence>
<proteinExistence type="predicted"/>
<evidence type="ECO:0000256" key="1">
    <source>
        <dbReference type="SAM" id="MobiDB-lite"/>
    </source>
</evidence>
<feature type="compositionally biased region" description="Polar residues" evidence="1">
    <location>
        <begin position="1685"/>
        <end position="1697"/>
    </location>
</feature>
<feature type="compositionally biased region" description="Low complexity" evidence="1">
    <location>
        <begin position="244"/>
        <end position="253"/>
    </location>
</feature>
<feature type="compositionally biased region" description="Polar residues" evidence="1">
    <location>
        <begin position="560"/>
        <end position="571"/>
    </location>
</feature>
<feature type="region of interest" description="Disordered" evidence="1">
    <location>
        <begin position="3106"/>
        <end position="3126"/>
    </location>
</feature>
<feature type="compositionally biased region" description="Polar residues" evidence="1">
    <location>
        <begin position="4231"/>
        <end position="4240"/>
    </location>
</feature>
<feature type="compositionally biased region" description="Polar residues" evidence="1">
    <location>
        <begin position="1223"/>
        <end position="1238"/>
    </location>
</feature>
<feature type="compositionally biased region" description="Polar residues" evidence="1">
    <location>
        <begin position="2562"/>
        <end position="2575"/>
    </location>
</feature>
<feature type="compositionally biased region" description="Polar residues" evidence="1">
    <location>
        <begin position="2110"/>
        <end position="2132"/>
    </location>
</feature>
<feature type="region of interest" description="Disordered" evidence="1">
    <location>
        <begin position="2097"/>
        <end position="2183"/>
    </location>
</feature>
<feature type="region of interest" description="Disordered" evidence="1">
    <location>
        <begin position="2558"/>
        <end position="2891"/>
    </location>
</feature>
<feature type="compositionally biased region" description="Low complexity" evidence="1">
    <location>
        <begin position="2746"/>
        <end position="2771"/>
    </location>
</feature>
<feature type="compositionally biased region" description="Basic and acidic residues" evidence="1">
    <location>
        <begin position="3273"/>
        <end position="3282"/>
    </location>
</feature>
<feature type="region of interest" description="Disordered" evidence="1">
    <location>
        <begin position="3681"/>
        <end position="3977"/>
    </location>
</feature>
<reference evidence="3" key="1">
    <citation type="submission" date="2025-08" db="UniProtKB">
        <authorList>
            <consortium name="RefSeq"/>
        </authorList>
    </citation>
    <scope>IDENTIFICATION</scope>
</reference>
<feature type="compositionally biased region" description="Polar residues" evidence="1">
    <location>
        <begin position="4052"/>
        <end position="4070"/>
    </location>
</feature>
<feature type="region of interest" description="Disordered" evidence="1">
    <location>
        <begin position="2336"/>
        <end position="2408"/>
    </location>
</feature>
<keyword evidence="2" id="KW-1185">Reference proteome</keyword>
<feature type="region of interest" description="Disordered" evidence="1">
    <location>
        <begin position="2509"/>
        <end position="2541"/>
    </location>
</feature>
<feature type="compositionally biased region" description="Polar residues" evidence="1">
    <location>
        <begin position="2665"/>
        <end position="2713"/>
    </location>
</feature>
<feature type="compositionally biased region" description="Polar residues" evidence="1">
    <location>
        <begin position="3918"/>
        <end position="3944"/>
    </location>
</feature>
<feature type="compositionally biased region" description="Basic and acidic residues" evidence="1">
    <location>
        <begin position="340"/>
        <end position="354"/>
    </location>
</feature>
<feature type="compositionally biased region" description="Polar residues" evidence="1">
    <location>
        <begin position="4163"/>
        <end position="4173"/>
    </location>
</feature>
<feature type="compositionally biased region" description="Polar residues" evidence="1">
    <location>
        <begin position="3740"/>
        <end position="3756"/>
    </location>
</feature>
<feature type="region of interest" description="Disordered" evidence="1">
    <location>
        <begin position="4035"/>
        <end position="4240"/>
    </location>
</feature>
<evidence type="ECO:0000313" key="2">
    <source>
        <dbReference type="Proteomes" id="UP000694888"/>
    </source>
</evidence>
<feature type="compositionally biased region" description="Basic and acidic residues" evidence="1">
    <location>
        <begin position="2150"/>
        <end position="2159"/>
    </location>
</feature>
<feature type="region of interest" description="Disordered" evidence="1">
    <location>
        <begin position="3632"/>
        <end position="3664"/>
    </location>
</feature>
<feature type="compositionally biased region" description="Polar residues" evidence="1">
    <location>
        <begin position="3459"/>
        <end position="3473"/>
    </location>
</feature>
<feature type="compositionally biased region" description="Basic and acidic residues" evidence="1">
    <location>
        <begin position="4180"/>
        <end position="4197"/>
    </location>
</feature>